<protein>
    <submittedName>
        <fullName evidence="2">Uncharacterized protein</fullName>
    </submittedName>
</protein>
<feature type="compositionally biased region" description="Basic and acidic residues" evidence="1">
    <location>
        <begin position="47"/>
        <end position="56"/>
    </location>
</feature>
<dbReference type="EMBL" id="FOVH01000004">
    <property type="protein sequence ID" value="SFO17412.1"/>
    <property type="molecule type" value="Genomic_DNA"/>
</dbReference>
<gene>
    <name evidence="2" type="ORF">SAMN04489713_104376</name>
</gene>
<feature type="region of interest" description="Disordered" evidence="1">
    <location>
        <begin position="1"/>
        <end position="56"/>
    </location>
</feature>
<dbReference type="InParanoid" id="A0A1I5F0Z2"/>
<keyword evidence="3" id="KW-1185">Reference proteome</keyword>
<dbReference type="RefSeq" id="WP_021593712.1">
    <property type="nucleotide sequence ID" value="NZ_FOVH01000004.1"/>
</dbReference>
<reference evidence="2 3" key="1">
    <citation type="submission" date="2016-10" db="EMBL/GenBank/DDBJ databases">
        <authorList>
            <person name="de Groot N.N."/>
        </authorList>
    </citation>
    <scope>NUCLEOTIDE SEQUENCE [LARGE SCALE GENOMIC DNA]</scope>
    <source>
        <strain evidence="2 3">DSM 43067</strain>
    </source>
</reference>
<evidence type="ECO:0000313" key="2">
    <source>
        <dbReference type="EMBL" id="SFO17412.1"/>
    </source>
</evidence>
<accession>A0A1I5F0Z2</accession>
<proteinExistence type="predicted"/>
<evidence type="ECO:0000313" key="3">
    <source>
        <dbReference type="Proteomes" id="UP000183413"/>
    </source>
</evidence>
<dbReference type="STRING" id="1993.SAMN04489713_104376"/>
<sequence length="56" mass="6372">MAEKVDDEETREPKAGDTRFGPSGMPEVYDGRRWVSLPPDLPPDLDTPNRNDDDDR</sequence>
<dbReference type="AlphaFoldDB" id="A0A1I5F0Z2"/>
<name>A0A1I5F0Z2_9ACTN</name>
<dbReference type="Proteomes" id="UP000183413">
    <property type="component" value="Unassembled WGS sequence"/>
</dbReference>
<feature type="compositionally biased region" description="Acidic residues" evidence="1">
    <location>
        <begin position="1"/>
        <end position="10"/>
    </location>
</feature>
<organism evidence="2 3">
    <name type="scientific">Actinomadura madurae</name>
    <dbReference type="NCBI Taxonomy" id="1993"/>
    <lineage>
        <taxon>Bacteria</taxon>
        <taxon>Bacillati</taxon>
        <taxon>Actinomycetota</taxon>
        <taxon>Actinomycetes</taxon>
        <taxon>Streptosporangiales</taxon>
        <taxon>Thermomonosporaceae</taxon>
        <taxon>Actinomadura</taxon>
    </lineage>
</organism>
<evidence type="ECO:0000256" key="1">
    <source>
        <dbReference type="SAM" id="MobiDB-lite"/>
    </source>
</evidence>